<name>A0A142BHS8_9GAMM</name>
<accession>A0A142BHS8</accession>
<dbReference type="GO" id="GO:0046872">
    <property type="term" value="F:metal ion binding"/>
    <property type="evidence" value="ECO:0007669"/>
    <property type="project" value="UniProtKB-KW"/>
</dbReference>
<dbReference type="InterPro" id="IPR053378">
    <property type="entry name" value="Prenyl_diphosphate_synthase"/>
</dbReference>
<dbReference type="GO" id="GO:0008654">
    <property type="term" value="P:phospholipid biosynthetic process"/>
    <property type="evidence" value="ECO:0007669"/>
    <property type="project" value="UniProtKB-ARBA"/>
</dbReference>
<keyword evidence="3 7" id="KW-0808">Transferase</keyword>
<evidence type="ECO:0000256" key="3">
    <source>
        <dbReference type="ARBA" id="ARBA00022679"/>
    </source>
</evidence>
<dbReference type="Proteomes" id="UP000071065">
    <property type="component" value="Chromosome"/>
</dbReference>
<evidence type="ECO:0000313" key="9">
    <source>
        <dbReference type="Proteomes" id="UP000071065"/>
    </source>
</evidence>
<comment type="similarity">
    <text evidence="2 7">Belongs to the FPP/GGPP synthase family.</text>
</comment>
<keyword evidence="5" id="KW-0460">Magnesium</keyword>
<dbReference type="InterPro" id="IPR000092">
    <property type="entry name" value="Polyprenyl_synt"/>
</dbReference>
<dbReference type="GO" id="GO:0016114">
    <property type="term" value="P:terpenoid biosynthetic process"/>
    <property type="evidence" value="ECO:0007669"/>
    <property type="project" value="UniProtKB-ARBA"/>
</dbReference>
<comment type="cofactor">
    <cofactor evidence="1">
        <name>Mg(2+)</name>
        <dbReference type="ChEBI" id="CHEBI:18420"/>
    </cofactor>
</comment>
<gene>
    <name evidence="8" type="primary">ispA</name>
    <name evidence="8" type="ORF">EZMO1_4388</name>
</gene>
<evidence type="ECO:0000313" key="8">
    <source>
        <dbReference type="EMBL" id="AMO58304.1"/>
    </source>
</evidence>
<keyword evidence="4" id="KW-0479">Metal-binding</keyword>
<evidence type="ECO:0000256" key="7">
    <source>
        <dbReference type="RuleBase" id="RU004466"/>
    </source>
</evidence>
<keyword evidence="6" id="KW-0414">Isoprene biosynthesis</keyword>
<dbReference type="SUPFAM" id="SSF48576">
    <property type="entry name" value="Terpenoid synthases"/>
    <property type="match status" value="1"/>
</dbReference>
<dbReference type="GO" id="GO:0005737">
    <property type="term" value="C:cytoplasm"/>
    <property type="evidence" value="ECO:0007669"/>
    <property type="project" value="UniProtKB-ARBA"/>
</dbReference>
<dbReference type="PROSITE" id="PS00723">
    <property type="entry name" value="POLYPRENYL_SYNTHASE_1"/>
    <property type="match status" value="1"/>
</dbReference>
<dbReference type="AlphaFoldDB" id="A0A142BHS8"/>
<dbReference type="CDD" id="cd00685">
    <property type="entry name" value="Trans_IPPS_HT"/>
    <property type="match status" value="1"/>
</dbReference>
<dbReference type="EC" id="2.5.1.1" evidence="8"/>
<dbReference type="GO" id="GO:0004161">
    <property type="term" value="F:dimethylallyltranstransferase activity"/>
    <property type="evidence" value="ECO:0007669"/>
    <property type="project" value="UniProtKB-EC"/>
</dbReference>
<dbReference type="EC" id="2.5.1.10" evidence="8"/>
<evidence type="ECO:0000256" key="2">
    <source>
        <dbReference type="ARBA" id="ARBA00006706"/>
    </source>
</evidence>
<organism evidence="8 9">
    <name type="scientific">Endozoicomonas montiporae CL-33</name>
    <dbReference type="NCBI Taxonomy" id="570277"/>
    <lineage>
        <taxon>Bacteria</taxon>
        <taxon>Pseudomonadati</taxon>
        <taxon>Pseudomonadota</taxon>
        <taxon>Gammaproteobacteria</taxon>
        <taxon>Oceanospirillales</taxon>
        <taxon>Endozoicomonadaceae</taxon>
        <taxon>Endozoicomonas</taxon>
    </lineage>
</organism>
<dbReference type="EMBL" id="CP013251">
    <property type="protein sequence ID" value="AMO58304.1"/>
    <property type="molecule type" value="Genomic_DNA"/>
</dbReference>
<dbReference type="KEGG" id="emp:EZMO1_4388"/>
<dbReference type="Pfam" id="PF00348">
    <property type="entry name" value="polyprenyl_synt"/>
    <property type="match status" value="1"/>
</dbReference>
<dbReference type="PATRIC" id="fig|570277.3.peg.4705"/>
<reference evidence="8 9" key="1">
    <citation type="journal article" date="2016" name="Front. Microbiol.">
        <title>Genomic Insight into the Host-Endosymbiont Relationship of Endozoicomonas montiporae CL-33(T) with its Coral Host.</title>
        <authorList>
            <person name="Ding J.-Y."/>
            <person name="Shiu J.-H."/>
            <person name="Chen W.-M."/>
            <person name="Chiang Y.-R."/>
            <person name="Tang S.-L."/>
        </authorList>
    </citation>
    <scope>NUCLEOTIDE SEQUENCE [LARGE SCALE GENOMIC DNA]</scope>
    <source>
        <strain evidence="8 9">CL-33</strain>
    </source>
</reference>
<dbReference type="PROSITE" id="PS00444">
    <property type="entry name" value="POLYPRENYL_SYNTHASE_2"/>
    <property type="match status" value="1"/>
</dbReference>
<dbReference type="Gene3D" id="1.10.600.10">
    <property type="entry name" value="Farnesyl Diphosphate Synthase"/>
    <property type="match status" value="1"/>
</dbReference>
<dbReference type="NCBIfam" id="NF045485">
    <property type="entry name" value="FPPsyn"/>
    <property type="match status" value="1"/>
</dbReference>
<proteinExistence type="inferred from homology"/>
<dbReference type="STRING" id="570277.EZMO1_4388"/>
<protein>
    <submittedName>
        <fullName evidence="8">Farnesyl diphosphate synthase</fullName>
        <ecNumber evidence="8">2.5.1.1</ecNumber>
        <ecNumber evidence="8">2.5.1.10</ecNumber>
    </submittedName>
</protein>
<dbReference type="InterPro" id="IPR033749">
    <property type="entry name" value="Polyprenyl_synt_CS"/>
</dbReference>
<dbReference type="PANTHER" id="PTHR43281">
    <property type="entry name" value="FARNESYL DIPHOSPHATE SYNTHASE"/>
    <property type="match status" value="1"/>
</dbReference>
<sequence>MMLKDYMTSCQQRVDNKLRQVIPASSDISTTLVEAMAYSVFNGGKRIRPVLAYAANQAVGGDHSSADAAACAVELIHAYSLVHDDLPAMDDDDLRRGKPTCHKAFDEATAILAGDALQTLAFETLCNPQLLPDGDYSAESRLKQLHCLAEASGHAGMAGGQSKDLLSVGKPLTAKELQHMHNHKTGALIRASVQMGALSHRFTPVDQLEQLDVYAKAIGLAFQVQDDILDVVSDTKTLGKQQGADLALDKPTYVSLMGLEEAKAYAQSLSDSAIEAIKAFDDRATVLRQLAAYIIHRSH</sequence>
<dbReference type="SFLD" id="SFLDG01017">
    <property type="entry name" value="Polyprenyl_Transferase_Like"/>
    <property type="match status" value="1"/>
</dbReference>
<dbReference type="FunFam" id="1.10.600.10:FF:000001">
    <property type="entry name" value="Geranylgeranyl diphosphate synthase"/>
    <property type="match status" value="1"/>
</dbReference>
<evidence type="ECO:0000256" key="4">
    <source>
        <dbReference type="ARBA" id="ARBA00022723"/>
    </source>
</evidence>
<dbReference type="SFLD" id="SFLDS00005">
    <property type="entry name" value="Isoprenoid_Synthase_Type_I"/>
    <property type="match status" value="1"/>
</dbReference>
<evidence type="ECO:0000256" key="6">
    <source>
        <dbReference type="ARBA" id="ARBA00023229"/>
    </source>
</evidence>
<dbReference type="InterPro" id="IPR008949">
    <property type="entry name" value="Isoprenoid_synthase_dom_sf"/>
</dbReference>
<evidence type="ECO:0000256" key="5">
    <source>
        <dbReference type="ARBA" id="ARBA00022842"/>
    </source>
</evidence>
<evidence type="ECO:0000256" key="1">
    <source>
        <dbReference type="ARBA" id="ARBA00001946"/>
    </source>
</evidence>
<dbReference type="PANTHER" id="PTHR43281:SF1">
    <property type="entry name" value="FARNESYL DIPHOSPHATE SYNTHASE"/>
    <property type="match status" value="1"/>
</dbReference>
<dbReference type="RefSeq" id="WP_201772222.1">
    <property type="nucleotide sequence ID" value="NZ_CP013251.1"/>
</dbReference>
<dbReference type="NCBIfam" id="NF007877">
    <property type="entry name" value="PRK10581.1"/>
    <property type="match status" value="1"/>
</dbReference>
<dbReference type="GO" id="GO:0004337">
    <property type="term" value="F:(2E,6E)-farnesyl diphosphate synthase activity"/>
    <property type="evidence" value="ECO:0007669"/>
    <property type="project" value="UniProtKB-EC"/>
</dbReference>